<protein>
    <submittedName>
        <fullName evidence="6">LysR family transcriptional regulator</fullName>
    </submittedName>
</protein>
<evidence type="ECO:0000313" key="6">
    <source>
        <dbReference type="EMBL" id="KRG60669.1"/>
    </source>
</evidence>
<dbReference type="InterPro" id="IPR000847">
    <property type="entry name" value="LysR_HTH_N"/>
</dbReference>
<dbReference type="PRINTS" id="PR00039">
    <property type="entry name" value="HTHLYSR"/>
</dbReference>
<sequence>MPSCRFAPDPEGIAVETQFLNTFVTVVDRGSMAAAARSLHITPAAVAQQIRTLERELGAPLIARAGRTVSVTAEGARILQRARDLLRDVSDLRSVANESGMAGELRLGACPTALAGLVPDILARMVAKFPEINVFIRPGYSADLYGAVEAGDLDAAMVLQAPFSLPKTCDWQLLREEPMVVLAPARLAGRDPHELLRDEPLIRYDRHEWGGRQADEYLRRVGIVPRERFELNALNAIAVMVDRGLGVSLVPDWARPWPEGLAVARLPLPEPCEPRRIGMVWSRSSVRIRQVNALLEESRAALLPGRA</sequence>
<evidence type="ECO:0000259" key="5">
    <source>
        <dbReference type="PROSITE" id="PS50931"/>
    </source>
</evidence>
<dbReference type="Pfam" id="PF03466">
    <property type="entry name" value="LysR_substrate"/>
    <property type="match status" value="1"/>
</dbReference>
<dbReference type="SUPFAM" id="SSF46785">
    <property type="entry name" value="Winged helix' DNA-binding domain"/>
    <property type="match status" value="1"/>
</dbReference>
<dbReference type="PANTHER" id="PTHR30346">
    <property type="entry name" value="TRANSCRIPTIONAL DUAL REGULATOR HCAR-RELATED"/>
    <property type="match status" value="1"/>
</dbReference>
<dbReference type="Gene3D" id="3.40.190.10">
    <property type="entry name" value="Periplasmic binding protein-like II"/>
    <property type="match status" value="2"/>
</dbReference>
<dbReference type="PANTHER" id="PTHR30346:SF28">
    <property type="entry name" value="HTH-TYPE TRANSCRIPTIONAL REGULATOR CYNR"/>
    <property type="match status" value="1"/>
</dbReference>
<evidence type="ECO:0000256" key="1">
    <source>
        <dbReference type="ARBA" id="ARBA00009437"/>
    </source>
</evidence>
<feature type="domain" description="HTH lysR-type" evidence="5">
    <location>
        <begin position="20"/>
        <end position="72"/>
    </location>
</feature>
<dbReference type="InterPro" id="IPR005119">
    <property type="entry name" value="LysR_subst-bd"/>
</dbReference>
<dbReference type="Gene3D" id="1.10.10.10">
    <property type="entry name" value="Winged helix-like DNA-binding domain superfamily/Winged helix DNA-binding domain"/>
    <property type="match status" value="1"/>
</dbReference>
<keyword evidence="3" id="KW-0238">DNA-binding</keyword>
<reference evidence="6 7" key="1">
    <citation type="submission" date="2015-05" db="EMBL/GenBank/DDBJ databases">
        <title>Genome sequencing and analysis of members of genus Stenotrophomonas.</title>
        <authorList>
            <person name="Patil P.P."/>
            <person name="Midha S."/>
            <person name="Patil P.B."/>
        </authorList>
    </citation>
    <scope>NUCLEOTIDE SEQUENCE [LARGE SCALE GENOMIC DNA]</scope>
    <source>
        <strain evidence="6 7">DSM 12575</strain>
    </source>
</reference>
<evidence type="ECO:0000256" key="4">
    <source>
        <dbReference type="ARBA" id="ARBA00023163"/>
    </source>
</evidence>
<evidence type="ECO:0000256" key="3">
    <source>
        <dbReference type="ARBA" id="ARBA00023125"/>
    </source>
</evidence>
<dbReference type="InterPro" id="IPR036388">
    <property type="entry name" value="WH-like_DNA-bd_sf"/>
</dbReference>
<evidence type="ECO:0000256" key="2">
    <source>
        <dbReference type="ARBA" id="ARBA00023015"/>
    </source>
</evidence>
<dbReference type="InterPro" id="IPR036390">
    <property type="entry name" value="WH_DNA-bd_sf"/>
</dbReference>
<dbReference type="PROSITE" id="PS50931">
    <property type="entry name" value="HTH_LYSR"/>
    <property type="match status" value="1"/>
</dbReference>
<comment type="similarity">
    <text evidence="1">Belongs to the LysR transcriptional regulatory family.</text>
</comment>
<accession>A0ABR5NPE7</accession>
<evidence type="ECO:0000313" key="7">
    <source>
        <dbReference type="Proteomes" id="UP000050902"/>
    </source>
</evidence>
<dbReference type="Pfam" id="PF00126">
    <property type="entry name" value="HTH_1"/>
    <property type="match status" value="1"/>
</dbReference>
<gene>
    <name evidence="6" type="ORF">ABB22_01040</name>
</gene>
<comment type="caution">
    <text evidence="6">The sequence shown here is derived from an EMBL/GenBank/DDBJ whole genome shotgun (WGS) entry which is preliminary data.</text>
</comment>
<dbReference type="SUPFAM" id="SSF53850">
    <property type="entry name" value="Periplasmic binding protein-like II"/>
    <property type="match status" value="1"/>
</dbReference>
<keyword evidence="2" id="KW-0805">Transcription regulation</keyword>
<dbReference type="CDD" id="cd08427">
    <property type="entry name" value="PBP2_LTTR_like_2"/>
    <property type="match status" value="1"/>
</dbReference>
<proteinExistence type="inferred from homology"/>
<dbReference type="Proteomes" id="UP000050902">
    <property type="component" value="Unassembled WGS sequence"/>
</dbReference>
<organism evidence="6 7">
    <name type="scientific">Stenotrophomonas nitritireducens</name>
    <dbReference type="NCBI Taxonomy" id="83617"/>
    <lineage>
        <taxon>Bacteria</taxon>
        <taxon>Pseudomonadati</taxon>
        <taxon>Pseudomonadota</taxon>
        <taxon>Gammaproteobacteria</taxon>
        <taxon>Lysobacterales</taxon>
        <taxon>Lysobacteraceae</taxon>
        <taxon>Stenotrophomonas</taxon>
    </lineage>
</organism>
<keyword evidence="7" id="KW-1185">Reference proteome</keyword>
<keyword evidence="4" id="KW-0804">Transcription</keyword>
<name>A0ABR5NPE7_9GAMM</name>
<dbReference type="EMBL" id="LDJG01000002">
    <property type="protein sequence ID" value="KRG60669.1"/>
    <property type="molecule type" value="Genomic_DNA"/>
</dbReference>